<gene>
    <name evidence="2" type="ORF">RAG0_10732</name>
</gene>
<organism evidence="2 3">
    <name type="scientific">Rhynchosporium agropyri</name>
    <dbReference type="NCBI Taxonomy" id="914238"/>
    <lineage>
        <taxon>Eukaryota</taxon>
        <taxon>Fungi</taxon>
        <taxon>Dikarya</taxon>
        <taxon>Ascomycota</taxon>
        <taxon>Pezizomycotina</taxon>
        <taxon>Leotiomycetes</taxon>
        <taxon>Helotiales</taxon>
        <taxon>Ploettnerulaceae</taxon>
        <taxon>Rhynchosporium</taxon>
    </lineage>
</organism>
<accession>A0A1E1L0Y5</accession>
<feature type="compositionally biased region" description="Low complexity" evidence="1">
    <location>
        <begin position="277"/>
        <end position="286"/>
    </location>
</feature>
<evidence type="ECO:0000313" key="2">
    <source>
        <dbReference type="EMBL" id="CZT04185.1"/>
    </source>
</evidence>
<name>A0A1E1L0Y5_9HELO</name>
<keyword evidence="3" id="KW-1185">Reference proteome</keyword>
<evidence type="ECO:0000313" key="3">
    <source>
        <dbReference type="Proteomes" id="UP000178912"/>
    </source>
</evidence>
<sequence length="311" mass="36218">MSLKKLMEQFQVMLDRRAAEDLERGVARFMEDADFEATKRMKLKSLEAEVSKRIPSYESRSNQVLKNLKREQEHDTMELHLKHKAQVRALQKKHEEEMAALPEKYKRKATDIEKNLRMDMQWELDLMLEVEQSSLEQKLMGERRRALETREREDKIREQARALVDQDLNSRVLTTFREEAARQAHPHLEVAAQILSQRTPLKSILKKSKARSVTVNSEGAITFLTEEDETLDDRKTKRVKVEGASKRDRVVDVLDEEATLFPYRENIGPSNQNLRSPRTPRTPRTPWVSSWTPRNFSTSEEPCSSSSTSPT</sequence>
<reference evidence="3" key="1">
    <citation type="submission" date="2016-03" db="EMBL/GenBank/DDBJ databases">
        <authorList>
            <person name="Guldener U."/>
        </authorList>
    </citation>
    <scope>NUCLEOTIDE SEQUENCE [LARGE SCALE GENOMIC DNA]</scope>
    <source>
        <strain evidence="3">04CH-RAC-A.6.1</strain>
    </source>
</reference>
<dbReference type="AlphaFoldDB" id="A0A1E1L0Y5"/>
<feature type="region of interest" description="Disordered" evidence="1">
    <location>
        <begin position="264"/>
        <end position="311"/>
    </location>
</feature>
<protein>
    <submittedName>
        <fullName evidence="2">Uncharacterized protein</fullName>
    </submittedName>
</protein>
<proteinExistence type="predicted"/>
<dbReference type="EMBL" id="FJUX01000067">
    <property type="protein sequence ID" value="CZT04185.1"/>
    <property type="molecule type" value="Genomic_DNA"/>
</dbReference>
<evidence type="ECO:0000256" key="1">
    <source>
        <dbReference type="SAM" id="MobiDB-lite"/>
    </source>
</evidence>
<feature type="compositionally biased region" description="Polar residues" evidence="1">
    <location>
        <begin position="287"/>
        <end position="296"/>
    </location>
</feature>
<dbReference type="OrthoDB" id="3543618at2759"/>
<feature type="compositionally biased region" description="Low complexity" evidence="1">
    <location>
        <begin position="297"/>
        <end position="311"/>
    </location>
</feature>
<dbReference type="Proteomes" id="UP000178912">
    <property type="component" value="Unassembled WGS sequence"/>
</dbReference>